<feature type="compositionally biased region" description="Polar residues" evidence="1">
    <location>
        <begin position="49"/>
        <end position="62"/>
    </location>
</feature>
<name>A0A371P5K7_9BACL</name>
<evidence type="ECO:0000313" key="3">
    <source>
        <dbReference type="Proteomes" id="UP000261905"/>
    </source>
</evidence>
<dbReference type="EMBL" id="QUBQ01000006">
    <property type="protein sequence ID" value="REK71155.1"/>
    <property type="molecule type" value="Genomic_DNA"/>
</dbReference>
<sequence>MSKAKGKGGTGRGTDKKGWNRWQASTRRAQNTPKPYKSKGTKRKEGTAASETKNSSGNNSES</sequence>
<dbReference type="OrthoDB" id="2666363at2"/>
<organism evidence="2 3">
    <name type="scientific">Paenibacillus paeoniae</name>
    <dbReference type="NCBI Taxonomy" id="2292705"/>
    <lineage>
        <taxon>Bacteria</taxon>
        <taxon>Bacillati</taxon>
        <taxon>Bacillota</taxon>
        <taxon>Bacilli</taxon>
        <taxon>Bacillales</taxon>
        <taxon>Paenibacillaceae</taxon>
        <taxon>Paenibacillus</taxon>
    </lineage>
</organism>
<reference evidence="2 3" key="1">
    <citation type="submission" date="2018-08" db="EMBL/GenBank/DDBJ databases">
        <title>Paenibacillus sp. M4BSY-1, whole genome shotgun sequence.</title>
        <authorList>
            <person name="Tuo L."/>
        </authorList>
    </citation>
    <scope>NUCLEOTIDE SEQUENCE [LARGE SCALE GENOMIC DNA]</scope>
    <source>
        <strain evidence="2 3">M4BSY-1</strain>
    </source>
</reference>
<evidence type="ECO:0000313" key="2">
    <source>
        <dbReference type="EMBL" id="REK71155.1"/>
    </source>
</evidence>
<dbReference type="InterPro" id="IPR025175">
    <property type="entry name" value="DUF3934"/>
</dbReference>
<feature type="region of interest" description="Disordered" evidence="1">
    <location>
        <begin position="1"/>
        <end position="62"/>
    </location>
</feature>
<comment type="caution">
    <text evidence="2">The sequence shown here is derived from an EMBL/GenBank/DDBJ whole genome shotgun (WGS) entry which is preliminary data.</text>
</comment>
<dbReference type="Pfam" id="PF13070">
    <property type="entry name" value="DUF3934"/>
    <property type="match status" value="1"/>
</dbReference>
<dbReference type="RefSeq" id="WP_116049106.1">
    <property type="nucleotide sequence ID" value="NZ_QUBQ01000006.1"/>
</dbReference>
<proteinExistence type="predicted"/>
<accession>A0A371P5K7</accession>
<evidence type="ECO:0000256" key="1">
    <source>
        <dbReference type="SAM" id="MobiDB-lite"/>
    </source>
</evidence>
<dbReference type="AlphaFoldDB" id="A0A371P5K7"/>
<dbReference type="Proteomes" id="UP000261905">
    <property type="component" value="Unassembled WGS sequence"/>
</dbReference>
<protein>
    <submittedName>
        <fullName evidence="2">DUF3934 domain-containing protein</fullName>
    </submittedName>
</protein>
<feature type="compositionally biased region" description="Polar residues" evidence="1">
    <location>
        <begin position="22"/>
        <end position="33"/>
    </location>
</feature>
<gene>
    <name evidence="2" type="ORF">DX130_22135</name>
</gene>
<keyword evidence="3" id="KW-1185">Reference proteome</keyword>